<reference evidence="3" key="1">
    <citation type="journal article" date="2017" name="Nature">
        <title>The genome of Chenopodium quinoa.</title>
        <authorList>
            <person name="Jarvis D.E."/>
            <person name="Ho Y.S."/>
            <person name="Lightfoot D.J."/>
            <person name="Schmoeckel S.M."/>
            <person name="Li B."/>
            <person name="Borm T.J.A."/>
            <person name="Ohyanagi H."/>
            <person name="Mineta K."/>
            <person name="Michell C.T."/>
            <person name="Saber N."/>
            <person name="Kharbatia N.M."/>
            <person name="Rupper R.R."/>
            <person name="Sharp A.R."/>
            <person name="Dally N."/>
            <person name="Boughton B.A."/>
            <person name="Woo Y.H."/>
            <person name="Gao G."/>
            <person name="Schijlen E.G.W.M."/>
            <person name="Guo X."/>
            <person name="Momin A.A."/>
            <person name="Negrao S."/>
            <person name="Al-Babili S."/>
            <person name="Gehring C."/>
            <person name="Roessner U."/>
            <person name="Jung C."/>
            <person name="Murphy K."/>
            <person name="Arold S.T."/>
            <person name="Gojobori T."/>
            <person name="van der Linden C.G."/>
            <person name="van Loo E.N."/>
            <person name="Jellen E.N."/>
            <person name="Maughan P.J."/>
            <person name="Tester M."/>
        </authorList>
    </citation>
    <scope>NUCLEOTIDE SEQUENCE [LARGE SCALE GENOMIC DNA]</scope>
    <source>
        <strain evidence="3">cv. PI 614886</strain>
    </source>
</reference>
<protein>
    <recommendedName>
        <fullName evidence="2">PB1-like domain-containing protein</fullName>
    </recommendedName>
</protein>
<keyword evidence="4" id="KW-1185">Reference proteome</keyword>
<name>A0A803MKL8_CHEQI</name>
<feature type="compositionally biased region" description="Polar residues" evidence="1">
    <location>
        <begin position="204"/>
        <end position="216"/>
    </location>
</feature>
<organism evidence="3 4">
    <name type="scientific">Chenopodium quinoa</name>
    <name type="common">Quinoa</name>
    <dbReference type="NCBI Taxonomy" id="63459"/>
    <lineage>
        <taxon>Eukaryota</taxon>
        <taxon>Viridiplantae</taxon>
        <taxon>Streptophyta</taxon>
        <taxon>Embryophyta</taxon>
        <taxon>Tracheophyta</taxon>
        <taxon>Spermatophyta</taxon>
        <taxon>Magnoliopsida</taxon>
        <taxon>eudicotyledons</taxon>
        <taxon>Gunneridae</taxon>
        <taxon>Pentapetalae</taxon>
        <taxon>Caryophyllales</taxon>
        <taxon>Chenopodiaceae</taxon>
        <taxon>Chenopodioideae</taxon>
        <taxon>Atripliceae</taxon>
        <taxon>Chenopodium</taxon>
    </lineage>
</organism>
<dbReference type="Pfam" id="PF26130">
    <property type="entry name" value="PB1-like"/>
    <property type="match status" value="1"/>
</dbReference>
<proteinExistence type="predicted"/>
<evidence type="ECO:0000313" key="3">
    <source>
        <dbReference type="EnsemblPlants" id="AUR62031359-RA:cds"/>
    </source>
</evidence>
<dbReference type="Gramene" id="AUR62031359-RA">
    <property type="protein sequence ID" value="AUR62031359-RA:cds"/>
    <property type="gene ID" value="AUR62031359"/>
</dbReference>
<sequence>MSSFFDSVTIRFWHGGEFKHQHNGELVYVGGKGRNFKVDTDLLCYRELLEYANKCGYIAVAGIYYLVPGMSLEDGFRIIDGDEEVLELIKIANTHKLADVYFLHHEEPSERRHVVQSEEGAVSNPAVQSEEGVIVGNRAESSPKSQTTVKDVENPTTKANKRKKMTPKKGPQTKLATPIRISPRRQKDAATSSQKESIRAPYSLSYQQLTAPTTSVPPLKPNLKEKQAASPSKPPSVVPDLDKETKKPLSKPFSISKL</sequence>
<feature type="domain" description="PB1-like" evidence="2">
    <location>
        <begin position="6"/>
        <end position="104"/>
    </location>
</feature>
<evidence type="ECO:0000259" key="2">
    <source>
        <dbReference type="Pfam" id="PF26130"/>
    </source>
</evidence>
<dbReference type="Proteomes" id="UP000596660">
    <property type="component" value="Unplaced"/>
</dbReference>
<reference evidence="3" key="2">
    <citation type="submission" date="2021-03" db="UniProtKB">
        <authorList>
            <consortium name="EnsemblPlants"/>
        </authorList>
    </citation>
    <scope>IDENTIFICATION</scope>
</reference>
<accession>A0A803MKL8</accession>
<dbReference type="InterPro" id="IPR058594">
    <property type="entry name" value="PB1-like_dom_pln"/>
</dbReference>
<dbReference type="AlphaFoldDB" id="A0A803MKL8"/>
<evidence type="ECO:0000256" key="1">
    <source>
        <dbReference type="SAM" id="MobiDB-lite"/>
    </source>
</evidence>
<feature type="region of interest" description="Disordered" evidence="1">
    <location>
        <begin position="111"/>
        <end position="258"/>
    </location>
</feature>
<dbReference type="EnsemblPlants" id="AUR62031359-RA">
    <property type="protein sequence ID" value="AUR62031359-RA:cds"/>
    <property type="gene ID" value="AUR62031359"/>
</dbReference>
<feature type="compositionally biased region" description="Polar residues" evidence="1">
    <location>
        <begin position="139"/>
        <end position="158"/>
    </location>
</feature>
<evidence type="ECO:0000313" key="4">
    <source>
        <dbReference type="Proteomes" id="UP000596660"/>
    </source>
</evidence>